<dbReference type="PROSITE" id="PS51764">
    <property type="entry name" value="GH26"/>
    <property type="match status" value="1"/>
</dbReference>
<accession>A0A9X1KZP9</accession>
<protein>
    <recommendedName>
        <fullName evidence="5">GH26 domain-containing protein</fullName>
    </recommendedName>
</protein>
<dbReference type="PANTHER" id="PTHR40079">
    <property type="entry name" value="MANNAN ENDO-1,4-BETA-MANNOSIDASE E-RELATED"/>
    <property type="match status" value="1"/>
</dbReference>
<keyword evidence="3 4" id="KW-0326">Glycosidase</keyword>
<gene>
    <name evidence="6" type="ORF">LDX50_29775</name>
</gene>
<sequence length="558" mass="64584">MKRIVILLLVLCMLLVLYTVVLKHGNLTNDYTIVLDDKEQQIVAIFDSGGIEPSFETIDNEQFKHFNLRIGRSLFAGLNSAALDSVPAEDPVLLTIETWEPHFYHRNTHQSLVELFKGDFDALIIQLCEEVLSKRHNMFLRWNPEMEVPAGLYPWQNRPYDYIRAYRHLDSIVGIYAPETKMVWAPAGYPGAAEFWPGTEYVDMASITLNSSSEAMMTTYPKEGSSLMELKRKLHRLRFFDVPVMILSNQEFPQGSSELIRERKSLSSIYEIQGIPTERKILRTGKVMIGLYDPAKVLVDNPALNVEHLFVDFERISDGRFREAYSGVVDRGHDVIVTMEPMYPTADELDRSVLQKIVDGKYDSLFHMLFQILNTSEQKIYLRFAHEMEIPILRYPWQSQDPVLYIQAFRHFMELASQNIPAVIKVWGPAGDRGSLEWWPGDKYVDMISIAVYGLPDKNITDPLKQESFETIYNRKIRRMRFVNKPIFITEFGVKGPEEYQNLWLEGAANVIREHPEIMGVNYFNMVDNPEVWGEGMKPPDWSITQESFELFISVLDR</sequence>
<dbReference type="GO" id="GO:0006080">
    <property type="term" value="P:substituted mannan metabolic process"/>
    <property type="evidence" value="ECO:0007669"/>
    <property type="project" value="InterPro"/>
</dbReference>
<keyword evidence="2 4" id="KW-0378">Hydrolase</keyword>
<dbReference type="AlphaFoldDB" id="A0A9X1KZP9"/>
<evidence type="ECO:0000259" key="5">
    <source>
        <dbReference type="PROSITE" id="PS51764"/>
    </source>
</evidence>
<dbReference type="PANTHER" id="PTHR40079:SF4">
    <property type="entry name" value="GH26 DOMAIN-CONTAINING PROTEIN-RELATED"/>
    <property type="match status" value="1"/>
</dbReference>
<evidence type="ECO:0000313" key="7">
    <source>
        <dbReference type="Proteomes" id="UP001139409"/>
    </source>
</evidence>
<evidence type="ECO:0000256" key="4">
    <source>
        <dbReference type="PROSITE-ProRule" id="PRU01100"/>
    </source>
</evidence>
<dbReference type="Proteomes" id="UP001139409">
    <property type="component" value="Unassembled WGS sequence"/>
</dbReference>
<evidence type="ECO:0000256" key="1">
    <source>
        <dbReference type="ARBA" id="ARBA00007754"/>
    </source>
</evidence>
<dbReference type="Gene3D" id="3.20.20.80">
    <property type="entry name" value="Glycosidases"/>
    <property type="match status" value="2"/>
</dbReference>
<dbReference type="InterPro" id="IPR022790">
    <property type="entry name" value="GH26_dom"/>
</dbReference>
<feature type="active site" description="Nucleophile" evidence="4">
    <location>
        <position position="491"/>
    </location>
</feature>
<dbReference type="EMBL" id="JAIXNE010000009">
    <property type="protein sequence ID" value="MCA6079098.1"/>
    <property type="molecule type" value="Genomic_DNA"/>
</dbReference>
<proteinExistence type="inferred from homology"/>
<dbReference type="SUPFAM" id="SSF51445">
    <property type="entry name" value="(Trans)glycosidases"/>
    <property type="match status" value="2"/>
</dbReference>
<evidence type="ECO:0000313" key="6">
    <source>
        <dbReference type="EMBL" id="MCA6079098.1"/>
    </source>
</evidence>
<name>A0A9X1KZP9_9BACT</name>
<evidence type="ECO:0000256" key="2">
    <source>
        <dbReference type="ARBA" id="ARBA00022801"/>
    </source>
</evidence>
<dbReference type="Pfam" id="PF02156">
    <property type="entry name" value="Glyco_hydro_26"/>
    <property type="match status" value="1"/>
</dbReference>
<feature type="domain" description="GH26" evidence="5">
    <location>
        <begin position="250"/>
        <end position="554"/>
    </location>
</feature>
<keyword evidence="7" id="KW-1185">Reference proteome</keyword>
<dbReference type="InterPro" id="IPR017853">
    <property type="entry name" value="GH"/>
</dbReference>
<dbReference type="GO" id="GO:0016985">
    <property type="term" value="F:mannan endo-1,4-beta-mannosidase activity"/>
    <property type="evidence" value="ECO:0007669"/>
    <property type="project" value="InterPro"/>
</dbReference>
<evidence type="ECO:0000256" key="3">
    <source>
        <dbReference type="ARBA" id="ARBA00023295"/>
    </source>
</evidence>
<reference evidence="6" key="1">
    <citation type="submission" date="2021-09" db="EMBL/GenBank/DDBJ databases">
        <title>Fulvivirga sp. isolated from coastal sediment.</title>
        <authorList>
            <person name="Yu H."/>
        </authorList>
    </citation>
    <scope>NUCLEOTIDE SEQUENCE</scope>
    <source>
        <strain evidence="6">1062</strain>
    </source>
</reference>
<dbReference type="RefSeq" id="WP_225699960.1">
    <property type="nucleotide sequence ID" value="NZ_JAIXNE010000009.1"/>
</dbReference>
<organism evidence="6 7">
    <name type="scientific">Fulvivirga sedimenti</name>
    <dbReference type="NCBI Taxonomy" id="2879465"/>
    <lineage>
        <taxon>Bacteria</taxon>
        <taxon>Pseudomonadati</taxon>
        <taxon>Bacteroidota</taxon>
        <taxon>Cytophagia</taxon>
        <taxon>Cytophagales</taxon>
        <taxon>Fulvivirgaceae</taxon>
        <taxon>Fulvivirga</taxon>
    </lineage>
</organism>
<comment type="similarity">
    <text evidence="1 4">Belongs to the glycosyl hydrolase 26 family.</text>
</comment>
<comment type="caution">
    <text evidence="6">The sequence shown here is derived from an EMBL/GenBank/DDBJ whole genome shotgun (WGS) entry which is preliminary data.</text>
</comment>
<feature type="active site" description="Proton donor" evidence="4">
    <location>
        <position position="387"/>
    </location>
</feature>
<dbReference type="InterPro" id="IPR000805">
    <property type="entry name" value="Glyco_hydro_26"/>
</dbReference>